<reference evidence="8" key="1">
    <citation type="journal article" date="2004" name="J. Bacteriol.">
        <title>An evolutionary hot spot: the pNGR234b replicon of Rhizobium sp. strain NGR234.</title>
        <authorList>
            <person name="Streit W.R."/>
            <person name="Schmitz R.A."/>
            <person name="Perret X."/>
            <person name="Staehelin C."/>
            <person name="Deakin W.J."/>
            <person name="Raasch C."/>
            <person name="Liesegang H."/>
            <person name="Broughton W.J."/>
        </authorList>
    </citation>
    <scope>NUCLEOTIDE SEQUENCE [LARGE SCALE GENOMIC DNA]</scope>
    <source>
        <strain evidence="8">NBRC 101917 / NGR234</strain>
    </source>
</reference>
<reference evidence="7 8" key="2">
    <citation type="journal article" date="2009" name="Appl. Environ. Microbiol.">
        <title>Rhizobium sp. strain NGR234 possesses a remarkable number of secretion systems.</title>
        <authorList>
            <person name="Schmeisser C."/>
            <person name="Liesegang H."/>
            <person name="Krysciak D."/>
            <person name="Bakkou N."/>
            <person name="Le Quere A."/>
            <person name="Wollherr A."/>
            <person name="Heinemeyer I."/>
            <person name="Morgenstern B."/>
            <person name="Pommerening-Roeser A."/>
            <person name="Flores M."/>
            <person name="Palacios R."/>
            <person name="Brenner S."/>
            <person name="Gottschalk G."/>
            <person name="Schmitz R.A."/>
            <person name="Broughton W.J."/>
            <person name="Perret X."/>
            <person name="Strittmatter A.W."/>
            <person name="Streit W.R."/>
        </authorList>
    </citation>
    <scope>NUCLEOTIDE SEQUENCE [LARGE SCALE GENOMIC DNA]</scope>
    <source>
        <strain evidence="8">NBRC 101917 / NGR234</strain>
    </source>
</reference>
<dbReference type="InterPro" id="IPR009057">
    <property type="entry name" value="Homeodomain-like_sf"/>
</dbReference>
<dbReference type="OrthoDB" id="9802802at2"/>
<evidence type="ECO:0000313" key="7">
    <source>
        <dbReference type="EMBL" id="ACP21956.1"/>
    </source>
</evidence>
<dbReference type="GO" id="GO:0003700">
    <property type="term" value="F:DNA-binding transcription factor activity"/>
    <property type="evidence" value="ECO:0007669"/>
    <property type="project" value="TreeGrafter"/>
</dbReference>
<dbReference type="PANTHER" id="PTHR30055">
    <property type="entry name" value="HTH-TYPE TRANSCRIPTIONAL REGULATOR RUTR"/>
    <property type="match status" value="1"/>
</dbReference>
<keyword evidence="8" id="KW-1185">Reference proteome</keyword>
<evidence type="ECO:0000256" key="5">
    <source>
        <dbReference type="SAM" id="MobiDB-lite"/>
    </source>
</evidence>
<evidence type="ECO:0000256" key="4">
    <source>
        <dbReference type="PROSITE-ProRule" id="PRU00335"/>
    </source>
</evidence>
<sequence length="247" mass="27405">MSSLCTRLADPGMQEKDSGSTSMVRDADWASRGHKPDAQALGVYSADSDGAVLAQWRKRILDVAEEQIRRVGHRKTTVADIAFDLGISRANVYRFFPTRAAINQGVCARIANRILDVAREISQGAVPATIRLAEMFAALHRHIQLQLAEERHAHELFVAATDGKWEVAKWYFDEMTRIFEATIRKGLEAGELKGDDAGNAARCVMVALIPFVHPRLMEERISKDGDLKSELEAQTHFVLRALAKVPG</sequence>
<dbReference type="Proteomes" id="UP000001054">
    <property type="component" value="Plasmid pNGR234b"/>
</dbReference>
<evidence type="ECO:0000313" key="8">
    <source>
        <dbReference type="Proteomes" id="UP000001054"/>
    </source>
</evidence>
<dbReference type="PROSITE" id="PS50977">
    <property type="entry name" value="HTH_TETR_2"/>
    <property type="match status" value="1"/>
</dbReference>
<dbReference type="KEGG" id="rhi:NGR_b04940"/>
<evidence type="ECO:0000256" key="2">
    <source>
        <dbReference type="ARBA" id="ARBA00023125"/>
    </source>
</evidence>
<keyword evidence="1" id="KW-0805">Transcription regulation</keyword>
<accession>C3KPE8</accession>
<dbReference type="InterPro" id="IPR050109">
    <property type="entry name" value="HTH-type_TetR-like_transc_reg"/>
</dbReference>
<dbReference type="InterPro" id="IPR036271">
    <property type="entry name" value="Tet_transcr_reg_TetR-rel_C_sf"/>
</dbReference>
<dbReference type="SUPFAM" id="SSF46689">
    <property type="entry name" value="Homeodomain-like"/>
    <property type="match status" value="1"/>
</dbReference>
<keyword evidence="3" id="KW-0804">Transcription</keyword>
<dbReference type="PATRIC" id="fig|394.7.peg.938"/>
<evidence type="ECO:0000256" key="1">
    <source>
        <dbReference type="ARBA" id="ARBA00023015"/>
    </source>
</evidence>
<gene>
    <name evidence="7" type="ordered locus">NGR_b04940</name>
</gene>
<dbReference type="EMBL" id="CP000874">
    <property type="protein sequence ID" value="ACP21956.1"/>
    <property type="molecule type" value="Genomic_DNA"/>
</dbReference>
<proteinExistence type="predicted"/>
<dbReference type="Pfam" id="PF00440">
    <property type="entry name" value="TetR_N"/>
    <property type="match status" value="1"/>
</dbReference>
<feature type="domain" description="HTH tetR-type" evidence="6">
    <location>
        <begin position="54"/>
        <end position="114"/>
    </location>
</feature>
<keyword evidence="7" id="KW-0614">Plasmid</keyword>
<name>C3KPE8_SINFN</name>
<dbReference type="InterPro" id="IPR001647">
    <property type="entry name" value="HTH_TetR"/>
</dbReference>
<evidence type="ECO:0000256" key="3">
    <source>
        <dbReference type="ARBA" id="ARBA00023163"/>
    </source>
</evidence>
<dbReference type="InterPro" id="IPR041478">
    <property type="entry name" value="TetR_C_27"/>
</dbReference>
<feature type="DNA-binding region" description="H-T-H motif" evidence="4">
    <location>
        <begin position="77"/>
        <end position="96"/>
    </location>
</feature>
<feature type="region of interest" description="Disordered" evidence="5">
    <location>
        <begin position="1"/>
        <end position="29"/>
    </location>
</feature>
<dbReference type="Gene3D" id="1.10.357.10">
    <property type="entry name" value="Tetracycline Repressor, domain 2"/>
    <property type="match status" value="1"/>
</dbReference>
<dbReference type="GO" id="GO:0000976">
    <property type="term" value="F:transcription cis-regulatory region binding"/>
    <property type="evidence" value="ECO:0007669"/>
    <property type="project" value="TreeGrafter"/>
</dbReference>
<dbReference type="AlphaFoldDB" id="C3KPE8"/>
<geneLocation type="plasmid" evidence="8">
    <name>sym pNGR234b</name>
</geneLocation>
<dbReference type="HOGENOM" id="CLU_069356_7_1_5"/>
<dbReference type="PANTHER" id="PTHR30055:SF151">
    <property type="entry name" value="TRANSCRIPTIONAL REGULATORY PROTEIN"/>
    <property type="match status" value="1"/>
</dbReference>
<keyword evidence="2 4" id="KW-0238">DNA-binding</keyword>
<protein>
    <submittedName>
        <fullName evidence="7">Transcriptional regulator, TetR family</fullName>
    </submittedName>
</protein>
<dbReference type="Pfam" id="PF17935">
    <property type="entry name" value="TetR_C_27"/>
    <property type="match status" value="1"/>
</dbReference>
<evidence type="ECO:0000259" key="6">
    <source>
        <dbReference type="PROSITE" id="PS50977"/>
    </source>
</evidence>
<organism evidence="7 8">
    <name type="scientific">Sinorhizobium fredii (strain NBRC 101917 / NGR234)</name>
    <dbReference type="NCBI Taxonomy" id="394"/>
    <lineage>
        <taxon>Bacteria</taxon>
        <taxon>Pseudomonadati</taxon>
        <taxon>Pseudomonadota</taxon>
        <taxon>Alphaproteobacteria</taxon>
        <taxon>Hyphomicrobiales</taxon>
        <taxon>Rhizobiaceae</taxon>
        <taxon>Sinorhizobium/Ensifer group</taxon>
        <taxon>Sinorhizobium</taxon>
    </lineage>
</organism>
<dbReference type="SUPFAM" id="SSF48498">
    <property type="entry name" value="Tetracyclin repressor-like, C-terminal domain"/>
    <property type="match status" value="1"/>
</dbReference>